<name>A0ABW5SD21_9FLAO</name>
<dbReference type="CDD" id="cd19166">
    <property type="entry name" value="HemeO-bac"/>
    <property type="match status" value="1"/>
</dbReference>
<dbReference type="Proteomes" id="UP001597357">
    <property type="component" value="Unassembled WGS sequence"/>
</dbReference>
<dbReference type="EMBL" id="JBHULZ010000023">
    <property type="protein sequence ID" value="MFD2697373.1"/>
    <property type="molecule type" value="Genomic_DNA"/>
</dbReference>
<keyword evidence="2" id="KW-1185">Reference proteome</keyword>
<dbReference type="InterPro" id="IPR016084">
    <property type="entry name" value="Haem_Oase-like_multi-hlx"/>
</dbReference>
<proteinExistence type="predicted"/>
<reference evidence="2" key="1">
    <citation type="journal article" date="2019" name="Int. J. Syst. Evol. Microbiol.">
        <title>The Global Catalogue of Microorganisms (GCM) 10K type strain sequencing project: providing services to taxonomists for standard genome sequencing and annotation.</title>
        <authorList>
            <consortium name="The Broad Institute Genomics Platform"/>
            <consortium name="The Broad Institute Genome Sequencing Center for Infectious Disease"/>
            <person name="Wu L."/>
            <person name="Ma J."/>
        </authorList>
    </citation>
    <scope>NUCLEOTIDE SEQUENCE [LARGE SCALE GENOMIC DNA]</scope>
    <source>
        <strain evidence="2">KCTC 42255</strain>
    </source>
</reference>
<gene>
    <name evidence="1" type="ORF">ACFSQ0_05165</name>
</gene>
<dbReference type="InterPro" id="IPR016053">
    <property type="entry name" value="Haem_Oase-like"/>
</dbReference>
<dbReference type="RefSeq" id="WP_379045103.1">
    <property type="nucleotide sequence ID" value="NZ_JBHULZ010000023.1"/>
</dbReference>
<dbReference type="Gene3D" id="1.20.910.10">
    <property type="entry name" value="Heme oxygenase-like"/>
    <property type="match status" value="1"/>
</dbReference>
<protein>
    <submittedName>
        <fullName evidence="1">Biliverdin-producing heme oxygenase</fullName>
    </submittedName>
</protein>
<sequence length="182" mass="20956">MITTRLKEETKELHQAVENENLAYKIINHTISAKEYLILLKQNYAAYSSVEKAILKYEEKYKPIKFELLLKDLKQANANIETLNSSFNLKNKDQSIGAQYVIKGSSLGGSFIAKQMLDCPKLKPFLPAYFFSTDKSAIKDWNKFTRFLKENEAALNHDEVIVGAKKSFEHFLEIFTIPQINQ</sequence>
<dbReference type="Pfam" id="PF01126">
    <property type="entry name" value="Heme_oxygenase"/>
    <property type="match status" value="1"/>
</dbReference>
<dbReference type="SUPFAM" id="SSF48613">
    <property type="entry name" value="Heme oxygenase-like"/>
    <property type="match status" value="1"/>
</dbReference>
<organism evidence="1 2">
    <name type="scientific">Mesonia sediminis</name>
    <dbReference type="NCBI Taxonomy" id="1703946"/>
    <lineage>
        <taxon>Bacteria</taxon>
        <taxon>Pseudomonadati</taxon>
        <taxon>Bacteroidota</taxon>
        <taxon>Flavobacteriia</taxon>
        <taxon>Flavobacteriales</taxon>
        <taxon>Flavobacteriaceae</taxon>
        <taxon>Mesonia</taxon>
    </lineage>
</organism>
<evidence type="ECO:0000313" key="2">
    <source>
        <dbReference type="Proteomes" id="UP001597357"/>
    </source>
</evidence>
<accession>A0ABW5SD21</accession>
<comment type="caution">
    <text evidence="1">The sequence shown here is derived from an EMBL/GenBank/DDBJ whole genome shotgun (WGS) entry which is preliminary data.</text>
</comment>
<evidence type="ECO:0000313" key="1">
    <source>
        <dbReference type="EMBL" id="MFD2697373.1"/>
    </source>
</evidence>